<sequence length="119" mass="13312">MPKETEEARDERKRAFILALKESKCRALVEPLHRKTAAYLAGEIPAEDLFKTIHYVSKESGELVAMFKKRPDVILAGIAMEENLYVTEIHDINVKVRKGDLTVLFVDAIVNPANTGGSM</sequence>
<gene>
    <name evidence="1" type="ORF">ENO08_03160</name>
</gene>
<name>A0A7V2AUD6_UNCEI</name>
<dbReference type="InterPro" id="IPR043472">
    <property type="entry name" value="Macro_dom-like"/>
</dbReference>
<dbReference type="SUPFAM" id="SSF52949">
    <property type="entry name" value="Macro domain-like"/>
    <property type="match status" value="1"/>
</dbReference>
<reference evidence="1" key="1">
    <citation type="journal article" date="2020" name="mSystems">
        <title>Genome- and Community-Level Interaction Insights into Carbon Utilization and Element Cycling Functions of Hydrothermarchaeota in Hydrothermal Sediment.</title>
        <authorList>
            <person name="Zhou Z."/>
            <person name="Liu Y."/>
            <person name="Xu W."/>
            <person name="Pan J."/>
            <person name="Luo Z.H."/>
            <person name="Li M."/>
        </authorList>
    </citation>
    <scope>NUCLEOTIDE SEQUENCE [LARGE SCALE GENOMIC DNA]</scope>
    <source>
        <strain evidence="1">SpSt-1233</strain>
    </source>
</reference>
<protein>
    <submittedName>
        <fullName evidence="1">Uncharacterized protein</fullName>
    </submittedName>
</protein>
<proteinExistence type="predicted"/>
<comment type="caution">
    <text evidence="1">The sequence shown here is derived from an EMBL/GenBank/DDBJ whole genome shotgun (WGS) entry which is preliminary data.</text>
</comment>
<dbReference type="AlphaFoldDB" id="A0A7V2AUD6"/>
<dbReference type="Gene3D" id="3.40.220.10">
    <property type="entry name" value="Leucine Aminopeptidase, subunit E, domain 1"/>
    <property type="match status" value="1"/>
</dbReference>
<evidence type="ECO:0000313" key="1">
    <source>
        <dbReference type="EMBL" id="HER43438.1"/>
    </source>
</evidence>
<accession>A0A7V2AUD6</accession>
<dbReference type="EMBL" id="DSEC01000225">
    <property type="protein sequence ID" value="HER43438.1"/>
    <property type="molecule type" value="Genomic_DNA"/>
</dbReference>
<feature type="non-terminal residue" evidence="1">
    <location>
        <position position="119"/>
    </location>
</feature>
<organism evidence="1">
    <name type="scientific">Eiseniibacteriota bacterium</name>
    <dbReference type="NCBI Taxonomy" id="2212470"/>
    <lineage>
        <taxon>Bacteria</taxon>
        <taxon>Candidatus Eiseniibacteriota</taxon>
    </lineage>
</organism>
<dbReference type="Proteomes" id="UP000886069">
    <property type="component" value="Unassembled WGS sequence"/>
</dbReference>